<name>A0A0P7AJD8_9HYPO</name>
<dbReference type="OrthoDB" id="5049394at2759"/>
<gene>
    <name evidence="1" type="ORF">AK830_g8976</name>
</gene>
<comment type="caution">
    <text evidence="1">The sequence shown here is derived from an EMBL/GenBank/DDBJ whole genome shotgun (WGS) entry which is preliminary data.</text>
</comment>
<protein>
    <submittedName>
        <fullName evidence="1">Uncharacterized protein</fullName>
    </submittedName>
</protein>
<keyword evidence="2" id="KW-1185">Reference proteome</keyword>
<accession>A0A0P7AJD8</accession>
<organism evidence="1 2">
    <name type="scientific">Neonectria ditissima</name>
    <dbReference type="NCBI Taxonomy" id="78410"/>
    <lineage>
        <taxon>Eukaryota</taxon>
        <taxon>Fungi</taxon>
        <taxon>Dikarya</taxon>
        <taxon>Ascomycota</taxon>
        <taxon>Pezizomycotina</taxon>
        <taxon>Sordariomycetes</taxon>
        <taxon>Hypocreomycetidae</taxon>
        <taxon>Hypocreales</taxon>
        <taxon>Nectriaceae</taxon>
        <taxon>Neonectria</taxon>
    </lineage>
</organism>
<dbReference type="Proteomes" id="UP000050424">
    <property type="component" value="Unassembled WGS sequence"/>
</dbReference>
<dbReference type="EMBL" id="LKCW01000160">
    <property type="protein sequence ID" value="KPM37614.1"/>
    <property type="molecule type" value="Genomic_DNA"/>
</dbReference>
<evidence type="ECO:0000313" key="2">
    <source>
        <dbReference type="Proteomes" id="UP000050424"/>
    </source>
</evidence>
<proteinExistence type="predicted"/>
<reference evidence="1 2" key="1">
    <citation type="submission" date="2015-09" db="EMBL/GenBank/DDBJ databases">
        <title>Draft genome of a European isolate of the apple canker pathogen Neonectria ditissima.</title>
        <authorList>
            <person name="Gomez-Cortecero A."/>
            <person name="Harrison R.J."/>
            <person name="Armitage A.D."/>
        </authorList>
    </citation>
    <scope>NUCLEOTIDE SEQUENCE [LARGE SCALE GENOMIC DNA]</scope>
    <source>
        <strain evidence="1 2">R09/05</strain>
    </source>
</reference>
<dbReference type="AlphaFoldDB" id="A0A0P7AJD8"/>
<sequence length="315" mass="35658">MKINTEFMQKQATTQRVYHETEVEWLKLLDRKLNFLYNAEIQRQLVSMNEREGAQVLHVGPDAGIPTTTTVFNKGSAVSHLQSIAHDIMTTGIETRSKNLQADPHLRKSLQEWFGGQNSLRLWLYGNQVTMVSATVYAAAMDRRRPCIAFTGRHHSSGQQLNNQEILFRMVYSLLFQLLLQFDDDSTIFVTDVGGSFEDLDLSMNSMPVALRYFKYFLILVPQCICIIDGWQFIGNSAEGEVTKFLKDFLDLFQRPPGPVGVGGWDDSNLLLLTSSGNSQILRDLGQNYVRGFSVTGHFASNGPRLYTSLLGMEW</sequence>
<evidence type="ECO:0000313" key="1">
    <source>
        <dbReference type="EMBL" id="KPM37614.1"/>
    </source>
</evidence>